<feature type="domain" description="Aminotransferase class V" evidence="6">
    <location>
        <begin position="117"/>
        <end position="424"/>
    </location>
</feature>
<dbReference type="UniPathway" id="UPA00334">
    <property type="reaction ID" value="UER00455"/>
</dbReference>
<proteinExistence type="inferred from homology"/>
<comment type="subcellular location">
    <subcellularLocation>
        <location evidence="4">Cytoplasm</location>
    </subcellularLocation>
</comment>
<comment type="caution">
    <text evidence="4">Lacks conserved residue(s) required for the propagation of feature annotation.</text>
</comment>
<dbReference type="PANTHER" id="PTHR14084:SF0">
    <property type="entry name" value="KYNURENINASE"/>
    <property type="match status" value="1"/>
</dbReference>
<keyword evidence="1 4" id="KW-0662">Pyridine nucleotide biosynthesis</keyword>
<keyword evidence="4" id="KW-0963">Cytoplasm</keyword>
<dbReference type="GO" id="GO:0030429">
    <property type="term" value="F:kynureninase activity"/>
    <property type="evidence" value="ECO:0007669"/>
    <property type="project" value="UniProtKB-UniRule"/>
</dbReference>
<evidence type="ECO:0000256" key="1">
    <source>
        <dbReference type="ARBA" id="ARBA00022642"/>
    </source>
</evidence>
<feature type="binding site" evidence="4">
    <location>
        <position position="300"/>
    </location>
    <ligand>
        <name>pyridoxal 5'-phosphate</name>
        <dbReference type="ChEBI" id="CHEBI:597326"/>
    </ligand>
</feature>
<dbReference type="GO" id="GO:0005737">
    <property type="term" value="C:cytoplasm"/>
    <property type="evidence" value="ECO:0007669"/>
    <property type="project" value="UniProtKB-SubCell"/>
</dbReference>
<dbReference type="Gene3D" id="3.90.1150.10">
    <property type="entry name" value="Aspartate Aminotransferase, domain 1"/>
    <property type="match status" value="1"/>
</dbReference>
<dbReference type="GO" id="GO:0043420">
    <property type="term" value="P:anthranilate metabolic process"/>
    <property type="evidence" value="ECO:0007669"/>
    <property type="project" value="UniProtKB-UniRule"/>
</dbReference>
<reference evidence="7" key="2">
    <citation type="submission" date="2020-01" db="EMBL/GenBank/DDBJ databases">
        <authorList>
            <person name="Korhonen P.K.K."/>
            <person name="Guangxu M.G."/>
            <person name="Wang T.W."/>
            <person name="Stroehlein A.J.S."/>
            <person name="Young N.D."/>
            <person name="Ang C.-S.A."/>
            <person name="Fernando D.W.F."/>
            <person name="Lu H.L."/>
            <person name="Taylor S.T."/>
            <person name="Ehtesham M.E.M."/>
            <person name="Najaraj S.H.N."/>
            <person name="Harsha G.H.G."/>
            <person name="Madugundu A.M."/>
            <person name="Renuse S.R."/>
            <person name="Holt D.H."/>
            <person name="Pandey A.P."/>
            <person name="Papenfuss A.P."/>
            <person name="Gasser R.B.G."/>
            <person name="Fischer K.F."/>
        </authorList>
    </citation>
    <scope>NUCLEOTIDE SEQUENCE</scope>
    <source>
        <strain evidence="7">SSS_KF_BRIS2020</strain>
    </source>
</reference>
<evidence type="ECO:0000256" key="3">
    <source>
        <dbReference type="ARBA" id="ARBA00022898"/>
    </source>
</evidence>
<protein>
    <recommendedName>
        <fullName evidence="4">Kynureninase</fullName>
        <ecNumber evidence="4">3.7.1.3</ecNumber>
    </recommendedName>
    <alternativeName>
        <fullName evidence="4">L-kynurenine hydrolase</fullName>
    </alternativeName>
</protein>
<dbReference type="AlphaFoldDB" id="A0A834RC06"/>
<dbReference type="OrthoDB" id="5978656at2759"/>
<dbReference type="PANTHER" id="PTHR14084">
    <property type="entry name" value="KYNURENINASE"/>
    <property type="match status" value="1"/>
</dbReference>
<accession>A0A834RC06</accession>
<dbReference type="SUPFAM" id="SSF53383">
    <property type="entry name" value="PLP-dependent transferases"/>
    <property type="match status" value="1"/>
</dbReference>
<dbReference type="EnsemblMetazoa" id="SSS_7788s_mrna">
    <property type="protein sequence ID" value="KAF7493728.1"/>
    <property type="gene ID" value="SSS_7788"/>
</dbReference>
<comment type="catalytic activity">
    <reaction evidence="4">
        <text>3-hydroxy-L-kynurenine + H2O = 3-hydroxyanthranilate + L-alanine + H(+)</text>
        <dbReference type="Rhea" id="RHEA:25143"/>
        <dbReference type="ChEBI" id="CHEBI:15377"/>
        <dbReference type="ChEBI" id="CHEBI:15378"/>
        <dbReference type="ChEBI" id="CHEBI:36559"/>
        <dbReference type="ChEBI" id="CHEBI:57972"/>
        <dbReference type="ChEBI" id="CHEBI:58125"/>
    </reaction>
</comment>
<reference evidence="9" key="1">
    <citation type="journal article" date="2020" name="PLoS Negl. Trop. Dis.">
        <title>High-quality nuclear genome for Sarcoptes scabiei-A critical resource for a neglected parasite.</title>
        <authorList>
            <person name="Korhonen P.K."/>
            <person name="Gasser R.B."/>
            <person name="Ma G."/>
            <person name="Wang T."/>
            <person name="Stroehlein A.J."/>
            <person name="Young N.D."/>
            <person name="Ang C.S."/>
            <person name="Fernando D.D."/>
            <person name="Lu H.C."/>
            <person name="Taylor S."/>
            <person name="Reynolds S.L."/>
            <person name="Mofiz E."/>
            <person name="Najaraj S.H."/>
            <person name="Gowda H."/>
            <person name="Madugundu A."/>
            <person name="Renuse S."/>
            <person name="Holt D."/>
            <person name="Pandey A."/>
            <person name="Papenfuss A.T."/>
            <person name="Fischer K."/>
        </authorList>
    </citation>
    <scope>NUCLEOTIDE SEQUENCE [LARGE SCALE GENOMIC DNA]</scope>
</reference>
<feature type="binding site" evidence="4">
    <location>
        <position position="322"/>
    </location>
    <ligand>
        <name>pyridoxal 5'-phosphate</name>
        <dbReference type="ChEBI" id="CHEBI:597326"/>
    </ligand>
</feature>
<dbReference type="GO" id="GO:0034354">
    <property type="term" value="P:'de novo' NAD+ biosynthetic process from L-tryptophan"/>
    <property type="evidence" value="ECO:0007669"/>
    <property type="project" value="UniProtKB-UniRule"/>
</dbReference>
<sequence>MASEIIAEKFDRINLTENSMIAKGINSSDGSEPKSIDHRHKPGQHRKSFQRKPHQLIALREKSLKWNTSIESKDFARLMDEEDPFRSFRKMFSFPKKCDLPNVDRNLVKNCDEECIYLCGQSLGLKPKHLDQNVQKVLDNWAQKGVHSHFHGYLPAALSDLPGKKPMAKLVGAQEHEIAILNGLTVNLHLLLATFYRPDSQRFKLIIEDHAFPSDTYVVKSQIQSHGLRPEDALIAWKPRKGEYLLNEDDIINIIEEQGDQIKVALFPAVQYYTGQLVDVRRLTEAAQKKGIIVGVDLAHAAGNVPIYLDEWNVDFAAWCTYKYMNSGAGCIGGIYINDRFLSQHSSTFPMYQGWWGNNVRTKFLMKEDFDPAIGADMFKLSNPPPVLNAMLMSSLEIFEKTSIEELRKKQVLLTGYLEILIKHYFPSSDEVSRKNCERDRSLPTVTIITPSDPNKRGAQLSLIFSVPLSFIHEQFQKRGIVCDIRMPSVMRVAPTPLYNSFQDVHEFVTILFDIFQNREEFVDCSSDSETSWIDETYEIADGSQQQGQLLDEQNEQQRNLSQISSDLDSVDFIDTNSNTL</sequence>
<dbReference type="InterPro" id="IPR010111">
    <property type="entry name" value="Kynureninase"/>
</dbReference>
<comment type="cofactor">
    <cofactor evidence="4">
        <name>pyridoxal 5'-phosphate</name>
        <dbReference type="ChEBI" id="CHEBI:597326"/>
    </cofactor>
</comment>
<evidence type="ECO:0000313" key="8">
    <source>
        <dbReference type="EnsemblMetazoa" id="KAF7493728.1"/>
    </source>
</evidence>
<feature type="binding site" evidence="4">
    <location>
        <position position="184"/>
    </location>
    <ligand>
        <name>pyridoxal 5'-phosphate</name>
        <dbReference type="ChEBI" id="CHEBI:597326"/>
    </ligand>
</feature>
<keyword evidence="9" id="KW-1185">Reference proteome</keyword>
<feature type="binding site" evidence="4">
    <location>
        <position position="355"/>
    </location>
    <ligand>
        <name>pyridoxal 5'-phosphate</name>
        <dbReference type="ChEBI" id="CHEBI:597326"/>
    </ligand>
</feature>
<feature type="modified residue" description="N6-(pyridoxal phosphate)lysine" evidence="4">
    <location>
        <position position="323"/>
    </location>
</feature>
<evidence type="ECO:0000256" key="5">
    <source>
        <dbReference type="SAM" id="MobiDB-lite"/>
    </source>
</evidence>
<dbReference type="InterPro" id="IPR015424">
    <property type="entry name" value="PyrdxlP-dep_Trfase"/>
</dbReference>
<reference evidence="8" key="3">
    <citation type="submission" date="2022-06" db="UniProtKB">
        <authorList>
            <consortium name="EnsemblMetazoa"/>
        </authorList>
    </citation>
    <scope>IDENTIFICATION</scope>
</reference>
<comment type="subunit">
    <text evidence="4">Homodimer.</text>
</comment>
<feature type="compositionally biased region" description="Basic residues" evidence="5">
    <location>
        <begin position="37"/>
        <end position="52"/>
    </location>
</feature>
<dbReference type="GO" id="GO:0019805">
    <property type="term" value="P:quinolinate biosynthetic process"/>
    <property type="evidence" value="ECO:0007669"/>
    <property type="project" value="UniProtKB-UniRule"/>
</dbReference>
<keyword evidence="2 4" id="KW-0378">Hydrolase</keyword>
<dbReference type="InterPro" id="IPR000192">
    <property type="entry name" value="Aminotrans_V_dom"/>
</dbReference>
<organism evidence="7">
    <name type="scientific">Sarcoptes scabiei</name>
    <name type="common">Itch mite</name>
    <name type="synonym">Acarus scabiei</name>
    <dbReference type="NCBI Taxonomy" id="52283"/>
    <lineage>
        <taxon>Eukaryota</taxon>
        <taxon>Metazoa</taxon>
        <taxon>Ecdysozoa</taxon>
        <taxon>Arthropoda</taxon>
        <taxon>Chelicerata</taxon>
        <taxon>Arachnida</taxon>
        <taxon>Acari</taxon>
        <taxon>Acariformes</taxon>
        <taxon>Sarcoptiformes</taxon>
        <taxon>Astigmata</taxon>
        <taxon>Psoroptidia</taxon>
        <taxon>Sarcoptoidea</taxon>
        <taxon>Sarcoptidae</taxon>
        <taxon>Sarcoptinae</taxon>
        <taxon>Sarcoptes</taxon>
    </lineage>
</organism>
<evidence type="ECO:0000259" key="6">
    <source>
        <dbReference type="Pfam" id="PF00266"/>
    </source>
</evidence>
<name>A0A834RC06_SARSC</name>
<dbReference type="GO" id="GO:0030170">
    <property type="term" value="F:pyridoxal phosphate binding"/>
    <property type="evidence" value="ECO:0007669"/>
    <property type="project" value="UniProtKB-UniRule"/>
</dbReference>
<dbReference type="HAMAP" id="MF_01970">
    <property type="entry name" value="Kynureninase"/>
    <property type="match status" value="1"/>
</dbReference>
<feature type="binding site" evidence="4">
    <location>
        <position position="383"/>
    </location>
    <ligand>
        <name>pyridoxal 5'-phosphate</name>
        <dbReference type="ChEBI" id="CHEBI:597326"/>
    </ligand>
</feature>
<evidence type="ECO:0000256" key="4">
    <source>
        <dbReference type="HAMAP-Rule" id="MF_03017"/>
    </source>
</evidence>
<dbReference type="EC" id="3.7.1.3" evidence="4"/>
<feature type="binding site" evidence="4">
    <location>
        <begin position="212"/>
        <end position="215"/>
    </location>
    <ligand>
        <name>pyridoxal 5'-phosphate</name>
        <dbReference type="ChEBI" id="CHEBI:597326"/>
    </ligand>
</feature>
<comment type="similarity">
    <text evidence="4">Belongs to the kynureninase family.</text>
</comment>
<evidence type="ECO:0000313" key="9">
    <source>
        <dbReference type="Proteomes" id="UP000070412"/>
    </source>
</evidence>
<dbReference type="EMBL" id="WVUK01000055">
    <property type="protein sequence ID" value="KAF7493728.1"/>
    <property type="molecule type" value="Genomic_DNA"/>
</dbReference>
<dbReference type="GO" id="GO:0097053">
    <property type="term" value="P:L-kynurenine catabolic process"/>
    <property type="evidence" value="ECO:0007669"/>
    <property type="project" value="UniProtKB-UniRule"/>
</dbReference>
<dbReference type="UniPathway" id="UPA00253">
    <property type="reaction ID" value="UER00329"/>
</dbReference>
<evidence type="ECO:0000256" key="2">
    <source>
        <dbReference type="ARBA" id="ARBA00022801"/>
    </source>
</evidence>
<comment type="catalytic activity">
    <reaction evidence="4">
        <text>L-kynurenine + H2O = anthranilate + L-alanine + H(+)</text>
        <dbReference type="Rhea" id="RHEA:16813"/>
        <dbReference type="ChEBI" id="CHEBI:15377"/>
        <dbReference type="ChEBI" id="CHEBI:15378"/>
        <dbReference type="ChEBI" id="CHEBI:16567"/>
        <dbReference type="ChEBI" id="CHEBI:57959"/>
        <dbReference type="ChEBI" id="CHEBI:57972"/>
        <dbReference type="EC" id="3.7.1.3"/>
    </reaction>
</comment>
<comment type="function">
    <text evidence="4">Catalyzes the cleavage of L-kynurenine (L-Kyn) and L-3-hydroxykynurenine (L-3OHKyn) into anthranilic acid (AA) and 3-hydroxyanthranilic acid (3-OHAA), respectively.</text>
</comment>
<feature type="region of interest" description="Disordered" evidence="5">
    <location>
        <begin position="24"/>
        <end position="52"/>
    </location>
</feature>
<dbReference type="Gene3D" id="3.40.640.10">
    <property type="entry name" value="Type I PLP-dependent aspartate aminotransferase-like (Major domain)"/>
    <property type="match status" value="1"/>
</dbReference>
<feature type="binding site" evidence="4">
    <location>
        <position position="297"/>
    </location>
    <ligand>
        <name>pyridoxal 5'-phosphate</name>
        <dbReference type="ChEBI" id="CHEBI:597326"/>
    </ligand>
</feature>
<dbReference type="Pfam" id="PF00266">
    <property type="entry name" value="Aminotran_5"/>
    <property type="match status" value="1"/>
</dbReference>
<evidence type="ECO:0000313" key="7">
    <source>
        <dbReference type="EMBL" id="KAF7493728.1"/>
    </source>
</evidence>
<dbReference type="Proteomes" id="UP000070412">
    <property type="component" value="Unassembled WGS sequence"/>
</dbReference>
<dbReference type="Pfam" id="PF22580">
    <property type="entry name" value="KYNU_C"/>
    <property type="match status" value="1"/>
</dbReference>
<dbReference type="FunFam" id="3.40.640.10:FF:000031">
    <property type="entry name" value="Kynureninase"/>
    <property type="match status" value="1"/>
</dbReference>
<keyword evidence="3 4" id="KW-0663">Pyridoxal phosphate</keyword>
<comment type="pathway">
    <text evidence="4">Amino-acid degradation; L-kynurenine degradation; L-alanine and anthranilate from L-kynurenine: step 1/1.</text>
</comment>
<gene>
    <name evidence="7" type="ORF">SSS_7788</name>
</gene>
<feature type="binding site" evidence="4">
    <location>
        <position position="185"/>
    </location>
    <ligand>
        <name>pyridoxal 5'-phosphate</name>
        <dbReference type="ChEBI" id="CHEBI:597326"/>
    </ligand>
</feature>
<dbReference type="GO" id="GO:0019441">
    <property type="term" value="P:L-tryptophan catabolic process to kynurenine"/>
    <property type="evidence" value="ECO:0007669"/>
    <property type="project" value="TreeGrafter"/>
</dbReference>
<dbReference type="InterPro" id="IPR015422">
    <property type="entry name" value="PyrdxlP-dep_Trfase_small"/>
</dbReference>
<comment type="pathway">
    <text evidence="4">Cofactor biosynthesis; NAD(+) biosynthesis; quinolinate from L-kynurenine: step 2/3.</text>
</comment>
<dbReference type="InterPro" id="IPR015421">
    <property type="entry name" value="PyrdxlP-dep_Trfase_major"/>
</dbReference>
<dbReference type="NCBIfam" id="TIGR01814">
    <property type="entry name" value="kynureninase"/>
    <property type="match status" value="1"/>
</dbReference>